<sequence length="75" mass="8115">MTANAKEELARELGGDLGGLDQLSEEHAADLLALFKAARVEERKDLDKSINDTLSALPWVLRGPAKKIMFGGGHK</sequence>
<proteinExistence type="predicted"/>
<gene>
    <name evidence="1" type="ORF">FGL95_15645</name>
</gene>
<protein>
    <submittedName>
        <fullName evidence="1">Uncharacterized protein</fullName>
    </submittedName>
</protein>
<dbReference type="EMBL" id="VCQU01000005">
    <property type="protein sequence ID" value="NMN96475.1"/>
    <property type="molecule type" value="Genomic_DNA"/>
</dbReference>
<dbReference type="AlphaFoldDB" id="A0A848KC98"/>
<reference evidence="1 2" key="1">
    <citation type="submission" date="2019-05" db="EMBL/GenBank/DDBJ databases">
        <authorList>
            <person name="Lee S.D."/>
        </authorList>
    </citation>
    <scope>NUCLEOTIDE SEQUENCE [LARGE SCALE GENOMIC DNA]</scope>
    <source>
        <strain evidence="1 2">YC2-7</strain>
    </source>
</reference>
<name>A0A848KC98_9NOCA</name>
<evidence type="ECO:0000313" key="2">
    <source>
        <dbReference type="Proteomes" id="UP000535543"/>
    </source>
</evidence>
<dbReference type="RefSeq" id="WP_169588442.1">
    <property type="nucleotide sequence ID" value="NZ_VCQU01000005.1"/>
</dbReference>
<keyword evidence="2" id="KW-1185">Reference proteome</keyword>
<reference evidence="1 2" key="2">
    <citation type="submission" date="2020-06" db="EMBL/GenBank/DDBJ databases">
        <title>Antribacter stalactiti gen. nov., sp. nov., a new member of the family Nacardiaceae isolated from a cave.</title>
        <authorList>
            <person name="Kim I.S."/>
        </authorList>
    </citation>
    <scope>NUCLEOTIDE SEQUENCE [LARGE SCALE GENOMIC DNA]</scope>
    <source>
        <strain evidence="1 2">YC2-7</strain>
    </source>
</reference>
<comment type="caution">
    <text evidence="1">The sequence shown here is derived from an EMBL/GenBank/DDBJ whole genome shotgun (WGS) entry which is preliminary data.</text>
</comment>
<evidence type="ECO:0000313" key="1">
    <source>
        <dbReference type="EMBL" id="NMN96475.1"/>
    </source>
</evidence>
<accession>A0A848KC98</accession>
<organism evidence="1 2">
    <name type="scientific">Antrihabitans stalactiti</name>
    <dbReference type="NCBI Taxonomy" id="2584121"/>
    <lineage>
        <taxon>Bacteria</taxon>
        <taxon>Bacillati</taxon>
        <taxon>Actinomycetota</taxon>
        <taxon>Actinomycetes</taxon>
        <taxon>Mycobacteriales</taxon>
        <taxon>Nocardiaceae</taxon>
        <taxon>Antrihabitans</taxon>
    </lineage>
</organism>
<dbReference type="Proteomes" id="UP000535543">
    <property type="component" value="Unassembled WGS sequence"/>
</dbReference>